<evidence type="ECO:0000256" key="4">
    <source>
        <dbReference type="ARBA" id="ARBA00022898"/>
    </source>
</evidence>
<dbReference type="PANTHER" id="PTHR11999">
    <property type="entry name" value="GROUP II PYRIDOXAL-5-PHOSPHATE DECARBOXYLASE"/>
    <property type="match status" value="1"/>
</dbReference>
<keyword evidence="5 6" id="KW-0456">Lyase</keyword>
<keyword evidence="8" id="KW-1185">Reference proteome</keyword>
<evidence type="ECO:0000256" key="1">
    <source>
        <dbReference type="ARBA" id="ARBA00001933"/>
    </source>
</evidence>
<evidence type="ECO:0000313" key="7">
    <source>
        <dbReference type="EMBL" id="MBO3097931.1"/>
    </source>
</evidence>
<dbReference type="SUPFAM" id="SSF53383">
    <property type="entry name" value="PLP-dependent transferases"/>
    <property type="match status" value="1"/>
</dbReference>
<dbReference type="PRINTS" id="PR00800">
    <property type="entry name" value="YHDCRBOXLASE"/>
</dbReference>
<comment type="cofactor">
    <cofactor evidence="1 6">
        <name>pyridoxal 5'-phosphate</name>
        <dbReference type="ChEBI" id="CHEBI:597326"/>
    </cofactor>
</comment>
<keyword evidence="7" id="KW-0032">Aminotransferase</keyword>
<dbReference type="Gene3D" id="3.40.640.10">
    <property type="entry name" value="Type I PLP-dependent aspartate aminotransferase-like (Major domain)"/>
    <property type="match status" value="1"/>
</dbReference>
<keyword evidence="4 6" id="KW-0663">Pyridoxal phosphate</keyword>
<keyword evidence="3" id="KW-0210">Decarboxylase</keyword>
<dbReference type="GO" id="GO:0008483">
    <property type="term" value="F:transaminase activity"/>
    <property type="evidence" value="ECO:0007669"/>
    <property type="project" value="UniProtKB-KW"/>
</dbReference>
<accession>A0ABS3SQF4</accession>
<evidence type="ECO:0000256" key="5">
    <source>
        <dbReference type="ARBA" id="ARBA00023239"/>
    </source>
</evidence>
<dbReference type="RefSeq" id="WP_208233074.1">
    <property type="nucleotide sequence ID" value="NZ_JAGEVG010000006.1"/>
</dbReference>
<evidence type="ECO:0000256" key="2">
    <source>
        <dbReference type="ARBA" id="ARBA00009533"/>
    </source>
</evidence>
<gene>
    <name evidence="7" type="ORF">J4051_06605</name>
</gene>
<reference evidence="7 8" key="1">
    <citation type="submission" date="2021-03" db="EMBL/GenBank/DDBJ databases">
        <title>Gelidibacter sp. nov., isolated from costal sediment.</title>
        <authorList>
            <person name="Lun K.-Y."/>
        </authorList>
    </citation>
    <scope>NUCLEOTIDE SEQUENCE [LARGE SCALE GENOMIC DNA]</scope>
    <source>
        <strain evidence="7 8">DF109</strain>
    </source>
</reference>
<comment type="similarity">
    <text evidence="2 6">Belongs to the group II decarboxylase family.</text>
</comment>
<organism evidence="7 8">
    <name type="scientific">Gelidibacter pelagius</name>
    <dbReference type="NCBI Taxonomy" id="2819985"/>
    <lineage>
        <taxon>Bacteria</taxon>
        <taxon>Pseudomonadati</taxon>
        <taxon>Bacteroidota</taxon>
        <taxon>Flavobacteriia</taxon>
        <taxon>Flavobacteriales</taxon>
        <taxon>Flavobacteriaceae</taxon>
        <taxon>Gelidibacter</taxon>
    </lineage>
</organism>
<comment type="caution">
    <text evidence="7">The sequence shown here is derived from an EMBL/GenBank/DDBJ whole genome shotgun (WGS) entry which is preliminary data.</text>
</comment>
<dbReference type="InterPro" id="IPR002129">
    <property type="entry name" value="PyrdxlP-dep_de-COase"/>
</dbReference>
<protein>
    <submittedName>
        <fullName evidence="7">Aminotransferase class V-fold PLP-dependent enzyme</fullName>
    </submittedName>
</protein>
<dbReference type="Pfam" id="PF00282">
    <property type="entry name" value="Pyridoxal_deC"/>
    <property type="match status" value="1"/>
</dbReference>
<dbReference type="InterPro" id="IPR015421">
    <property type="entry name" value="PyrdxlP-dep_Trfase_major"/>
</dbReference>
<evidence type="ECO:0000256" key="6">
    <source>
        <dbReference type="RuleBase" id="RU000382"/>
    </source>
</evidence>
<dbReference type="InterPro" id="IPR015424">
    <property type="entry name" value="PyrdxlP-dep_Trfase"/>
</dbReference>
<sequence length="478" mass="53617">MKGPKPNSTNNIFELEESATERKVLFDKIQSFSEDFIDTLDTQKAFHYDTHASTERDSFFKINRDKESLDDILAFFKERVVDTGLNPASGGHLGYIPGGGIYSSALGDYLAAVTNRYAGVFYASPGAVRMEDALINWTGKLIGYSDGFGGNLTSGGSIANLMALHTAKHHKNITISQVSKSVVYCTSQSHHSIYKALKIIGLNTCIIREIPLDSHFRISVSALETQIKHDVQIGLKPFLIVANAGSTDVGSIDPLEKLSNISKKHNIWFHVDAAYGGFFMLTDIGKEKLKGIELADSVILDPHKSLFMPYGLGIVLVKNINHLAAAHAYSANYMRDAEMENQYSPADLSPELSKHFRGLRMWLPLKLYGQSPFSDYLNEKLQLTNYLYKELQTIGYKVLCEPDLSVVAFRLELKNYDSDVLNKMILDYIQQDGRIFISSTLLDDKMTLRAAILSFRTHKKEIELLLYLLKKIKHQLDI</sequence>
<dbReference type="Gene3D" id="3.90.1150.10">
    <property type="entry name" value="Aspartate Aminotransferase, domain 1"/>
    <property type="match status" value="1"/>
</dbReference>
<dbReference type="EMBL" id="JAGEVG010000006">
    <property type="protein sequence ID" value="MBO3097931.1"/>
    <property type="molecule type" value="Genomic_DNA"/>
</dbReference>
<dbReference type="Proteomes" id="UP000681315">
    <property type="component" value="Unassembled WGS sequence"/>
</dbReference>
<dbReference type="InterPro" id="IPR010977">
    <property type="entry name" value="Aromatic_deC"/>
</dbReference>
<evidence type="ECO:0000313" key="8">
    <source>
        <dbReference type="Proteomes" id="UP000681315"/>
    </source>
</evidence>
<keyword evidence="7" id="KW-0808">Transferase</keyword>
<proteinExistence type="inferred from homology"/>
<name>A0ABS3SQF4_9FLAO</name>
<dbReference type="InterPro" id="IPR015422">
    <property type="entry name" value="PyrdxlP-dep_Trfase_small"/>
</dbReference>
<evidence type="ECO:0000256" key="3">
    <source>
        <dbReference type="ARBA" id="ARBA00022793"/>
    </source>
</evidence>
<dbReference type="PANTHER" id="PTHR11999:SF70">
    <property type="entry name" value="MIP05841P"/>
    <property type="match status" value="1"/>
</dbReference>